<dbReference type="EMBL" id="JAGSND010000010">
    <property type="protein sequence ID" value="MBR0599031.1"/>
    <property type="molecule type" value="Genomic_DNA"/>
</dbReference>
<keyword evidence="2" id="KW-1185">Reference proteome</keyword>
<protein>
    <submittedName>
        <fullName evidence="1">Uncharacterized protein</fullName>
    </submittedName>
</protein>
<dbReference type="Proteomes" id="UP000675664">
    <property type="component" value="Unassembled WGS sequence"/>
</dbReference>
<proteinExistence type="predicted"/>
<accession>A0A8J7W273</accession>
<comment type="caution">
    <text evidence="1">The sequence shown here is derived from an EMBL/GenBank/DDBJ whole genome shotgun (WGS) entry which is preliminary data.</text>
</comment>
<dbReference type="AlphaFoldDB" id="A0A8J7W273"/>
<evidence type="ECO:0000313" key="2">
    <source>
        <dbReference type="Proteomes" id="UP000675664"/>
    </source>
</evidence>
<evidence type="ECO:0000313" key="1">
    <source>
        <dbReference type="EMBL" id="MBR0599031.1"/>
    </source>
</evidence>
<dbReference type="RefSeq" id="WP_227019166.1">
    <property type="nucleotide sequence ID" value="NZ_JAGSND010000010.1"/>
</dbReference>
<organism evidence="1 2">
    <name type="scientific">Sinanaerobacter chloroacetimidivorans</name>
    <dbReference type="NCBI Taxonomy" id="2818044"/>
    <lineage>
        <taxon>Bacteria</taxon>
        <taxon>Bacillati</taxon>
        <taxon>Bacillota</taxon>
        <taxon>Clostridia</taxon>
        <taxon>Peptostreptococcales</taxon>
        <taxon>Anaerovoracaceae</taxon>
        <taxon>Sinanaerobacter</taxon>
    </lineage>
</organism>
<sequence length="922" mass="106961">MKITISTYNYYIKNLEAAYIYRAAITEKEYSVKDIPISNLYTATFPFSLESIRAKRLAKNEFEFQADKRYTEMFINVTFKKDYKDAETGKKVKKNKIRKYIYNHGFSVDGIKYCFYKRGSNKAKNGSAIFVRRQYYDRLISKSNLGITFEKNEMIDMASIRAYEALIMSSIEFTIELKASEILIIDDIYGREFETRASITEQVENKIITETKTISRTNCLTDGQSLLDESVFEKYNKSHKAFMLLRNDWLKSCAFNTRLQSFWEAEGITEIVEKLDGKVTGRTLKCSEIKLIITPNSLKWLKLTNSKFEGDKIKCYLHWLTHIENTVGVVKCDKAGNYGSSNRATYQLINSLPLSYGEVKELAKIEIDYVMSLKNDFAIFKNYIGQNHEGLLEDDGIEDKEDSVNDEYKSNALINALLAVNSEFRKTTKFIDWKKEQINYYIDGLRRGKLRLKDTVYVTLFCNPYSMLQATIGKYEKGECSQKGREIWCSYYKEGMNLCGSRNPHVNSGNVLYLTNKYRDEYSWFNLTEHIIIINANDNDILDRAQGADMDSDQFLLLPHSTLVRMAKYCEENFPTPINLVEGKVKLRKNNNLELAKLDNMLCNNAIGKIVNKSQIINSYMWDYISKGADDGLIDAYYQASSRLSSLSQIEIDKSKKSFDNIKITKEMNLINEFQYDNKPILDFHITESGKFDKKGKPILDKKMIVPSFFKYVTKKDNHRDNNKYRAFRSEGFQCPMDFLEDILDKEIKKPHPIKDKVQFKDLLVRQKDLNGNDANSKQLDKIYAIVKKWDNKIKSLNLDSCVLNDKAKKTVRQNAKSKAISDLKNLTINSKTILMILRKAFGVTENDIGFSKHAMMTLNLLYFAYPKETLDCFRNTQTKDEFLIKTTDGLRDGIIEIFGETYIRKIVHYPEIQDQNKKKIS</sequence>
<gene>
    <name evidence="1" type="ORF">KCX82_14170</name>
</gene>
<reference evidence="1" key="1">
    <citation type="submission" date="2021-04" db="EMBL/GenBank/DDBJ databases">
        <title>Sinoanaerobacter chloroacetimidivorans sp. nov., an obligate anaerobic bacterium isolated from anaerobic sludge.</title>
        <authorList>
            <person name="Bao Y."/>
        </authorList>
    </citation>
    <scope>NUCLEOTIDE SEQUENCE</scope>
    <source>
        <strain evidence="1">BAD-6</strain>
    </source>
</reference>
<name>A0A8J7W273_9FIRM</name>
<reference evidence="1" key="2">
    <citation type="submission" date="2021-04" db="EMBL/GenBank/DDBJ databases">
        <authorList>
            <person name="Liu J."/>
        </authorList>
    </citation>
    <scope>NUCLEOTIDE SEQUENCE</scope>
    <source>
        <strain evidence="1">BAD-6</strain>
    </source>
</reference>